<dbReference type="AlphaFoldDB" id="A0A0F9EVM8"/>
<reference evidence="1" key="1">
    <citation type="journal article" date="2015" name="Nature">
        <title>Complex archaea that bridge the gap between prokaryotes and eukaryotes.</title>
        <authorList>
            <person name="Spang A."/>
            <person name="Saw J.H."/>
            <person name="Jorgensen S.L."/>
            <person name="Zaremba-Niedzwiedzka K."/>
            <person name="Martijn J."/>
            <person name="Lind A.E."/>
            <person name="van Eijk R."/>
            <person name="Schleper C."/>
            <person name="Guy L."/>
            <person name="Ettema T.J."/>
        </authorList>
    </citation>
    <scope>NUCLEOTIDE SEQUENCE</scope>
</reference>
<gene>
    <name evidence="1" type="ORF">LCGC14_2381340</name>
</gene>
<accession>A0A0F9EVM8</accession>
<evidence type="ECO:0000313" key="1">
    <source>
        <dbReference type="EMBL" id="KKL27818.1"/>
    </source>
</evidence>
<organism evidence="1">
    <name type="scientific">marine sediment metagenome</name>
    <dbReference type="NCBI Taxonomy" id="412755"/>
    <lineage>
        <taxon>unclassified sequences</taxon>
        <taxon>metagenomes</taxon>
        <taxon>ecological metagenomes</taxon>
    </lineage>
</organism>
<evidence type="ECO:0008006" key="2">
    <source>
        <dbReference type="Google" id="ProtNLM"/>
    </source>
</evidence>
<name>A0A0F9EVM8_9ZZZZ</name>
<proteinExistence type="predicted"/>
<protein>
    <recommendedName>
        <fullName evidence="2">CRISPR-associated RAMP protein</fullName>
    </recommendedName>
</protein>
<feature type="non-terminal residue" evidence="1">
    <location>
        <position position="1"/>
    </location>
</feature>
<comment type="caution">
    <text evidence="1">The sequence shown here is derived from an EMBL/GenBank/DDBJ whole genome shotgun (WGS) entry which is preliminary data.</text>
</comment>
<sequence>AITILKTSMSEITETTAGTPKKQGLQLTGKKLTKKRINEFLADTFGTGAKKREKPWKDWQDLTMTIRFKTPSLGGLPITETKKVTIKEEKRQMVFDRNADGQIVFRGGHSRGLLADAIQFLDCDFPKYGKDKIFFDPQPVTPNGQIIKQTRICPAGTGFTYHEALAEGAEISVDVTLPTSRISVEEFANMMAKAGKFVGFSIAGSNQGFGRFEVVGIEVNG</sequence>
<dbReference type="EMBL" id="LAZR01035328">
    <property type="protein sequence ID" value="KKL27818.1"/>
    <property type="molecule type" value="Genomic_DNA"/>
</dbReference>